<dbReference type="GO" id="GO:0005975">
    <property type="term" value="P:carbohydrate metabolic process"/>
    <property type="evidence" value="ECO:0007669"/>
    <property type="project" value="InterPro"/>
</dbReference>
<dbReference type="Gene3D" id="1.50.10.10">
    <property type="match status" value="1"/>
</dbReference>
<dbReference type="RefSeq" id="WP_005849198.1">
    <property type="nucleotide sequence ID" value="NZ_JH724282.1"/>
</dbReference>
<dbReference type="HOGENOM" id="CLU_042785_0_0_10"/>
<evidence type="ECO:0008006" key="4">
    <source>
        <dbReference type="Google" id="ProtNLM"/>
    </source>
</evidence>
<gene>
    <name evidence="2" type="ORF">HMPREF1058_01211</name>
</gene>
<dbReference type="InterPro" id="IPR052043">
    <property type="entry name" value="PolySaccharide_Degr_Enz"/>
</dbReference>
<protein>
    <recommendedName>
        <fullName evidence="4">Glycosyl hydrolase family 88</fullName>
    </recommendedName>
</protein>
<dbReference type="InterPro" id="IPR008928">
    <property type="entry name" value="6-hairpin_glycosidase_sf"/>
</dbReference>
<dbReference type="GO" id="GO:0016787">
    <property type="term" value="F:hydrolase activity"/>
    <property type="evidence" value="ECO:0007669"/>
    <property type="project" value="UniProtKB-KW"/>
</dbReference>
<dbReference type="Proteomes" id="UP000004219">
    <property type="component" value="Unassembled WGS sequence"/>
</dbReference>
<dbReference type="PATRIC" id="fig|997891.3.peg.1277"/>
<dbReference type="InterPro" id="IPR010905">
    <property type="entry name" value="Glyco_hydro_88"/>
</dbReference>
<dbReference type="AlphaFoldDB" id="I9J2W1"/>
<keyword evidence="1" id="KW-0378">Hydrolase</keyword>
<proteinExistence type="predicted"/>
<evidence type="ECO:0000313" key="2">
    <source>
        <dbReference type="EMBL" id="EIY80689.1"/>
    </source>
</evidence>
<comment type="caution">
    <text evidence="2">The sequence shown here is derived from an EMBL/GenBank/DDBJ whole genome shotgun (WGS) entry which is preliminary data.</text>
</comment>
<evidence type="ECO:0000313" key="3">
    <source>
        <dbReference type="Proteomes" id="UP000004219"/>
    </source>
</evidence>
<keyword evidence="3" id="KW-1185">Reference proteome</keyword>
<accession>I9J2W1</accession>
<name>I9J2W1_PHOVU</name>
<dbReference type="PANTHER" id="PTHR33886">
    <property type="entry name" value="UNSATURATED RHAMNOGALACTURONAN HYDROLASE (EUROFUNG)"/>
    <property type="match status" value="1"/>
</dbReference>
<dbReference type="PANTHER" id="PTHR33886:SF8">
    <property type="entry name" value="UNSATURATED RHAMNOGALACTURONAN HYDROLASE (EUROFUNG)"/>
    <property type="match status" value="1"/>
</dbReference>
<dbReference type="EMBL" id="AGXZ01000009">
    <property type="protein sequence ID" value="EIY80689.1"/>
    <property type="molecule type" value="Genomic_DNA"/>
</dbReference>
<sequence>MKVRTLIFVLLFVPHYLGATSLTEEGRVNMVNVEKKYIPLSQEELLEPLRKKEVLAYATLVNDYFMKKYPDVGAYSNVGNRKRDSKIWTRGVYYEGLLAMYVQSPKPEWLKYAVDWANFHHWKIGEGKAARHADYQCCGQAYLDLYMLDTTKVYRKVHVKEMIDEMLATDKIDDWHWVDALQMAMPIFAQLGTIEKDTRYFDRMYEMYMYTRNKQGGEKRCGGKPLFNEQDGLWYRDYRYDPPYTDMIQNDKPCYWSRGNGWAYVALARVLHYLPDDISYTAQYIDDFVLMSKALLKCQRPDGFWSVSLAAPFNTGDVRSPGPEVSGTALFIAGMAYGVKKGILEKEVYLPAVIKAWNSLTKIAVRQEDGLLGYVQGAGSQPEHGQPTLKNCVPDFEDFGIGCFLLAAAEIYNLATE</sequence>
<organism evidence="2 3">
    <name type="scientific">Phocaeicola vulgatus CL09T03C04</name>
    <dbReference type="NCBI Taxonomy" id="997891"/>
    <lineage>
        <taxon>Bacteria</taxon>
        <taxon>Pseudomonadati</taxon>
        <taxon>Bacteroidota</taxon>
        <taxon>Bacteroidia</taxon>
        <taxon>Bacteroidales</taxon>
        <taxon>Bacteroidaceae</taxon>
        <taxon>Phocaeicola</taxon>
    </lineage>
</organism>
<dbReference type="InterPro" id="IPR012341">
    <property type="entry name" value="6hp_glycosidase-like_sf"/>
</dbReference>
<evidence type="ECO:0000256" key="1">
    <source>
        <dbReference type="ARBA" id="ARBA00022801"/>
    </source>
</evidence>
<dbReference type="Pfam" id="PF07470">
    <property type="entry name" value="Glyco_hydro_88"/>
    <property type="match status" value="1"/>
</dbReference>
<dbReference type="SUPFAM" id="SSF48208">
    <property type="entry name" value="Six-hairpin glycosidases"/>
    <property type="match status" value="1"/>
</dbReference>
<reference evidence="2 3" key="1">
    <citation type="submission" date="2012-02" db="EMBL/GenBank/DDBJ databases">
        <title>The Genome Sequence of Bacteroides vulgatus CL09T03C04.</title>
        <authorList>
            <consortium name="The Broad Institute Genome Sequencing Platform"/>
            <person name="Earl A."/>
            <person name="Ward D."/>
            <person name="Feldgarden M."/>
            <person name="Gevers D."/>
            <person name="Zitomersky N.L."/>
            <person name="Coyne M.J."/>
            <person name="Comstock L.E."/>
            <person name="Young S.K."/>
            <person name="Zeng Q."/>
            <person name="Gargeya S."/>
            <person name="Fitzgerald M."/>
            <person name="Haas B."/>
            <person name="Abouelleil A."/>
            <person name="Alvarado L."/>
            <person name="Arachchi H.M."/>
            <person name="Berlin A."/>
            <person name="Chapman S.B."/>
            <person name="Gearin G."/>
            <person name="Goldberg J."/>
            <person name="Griggs A."/>
            <person name="Gujja S."/>
            <person name="Hansen M."/>
            <person name="Heiman D."/>
            <person name="Howarth C."/>
            <person name="Larimer J."/>
            <person name="Lui A."/>
            <person name="MacDonald P.J.P."/>
            <person name="McCowen C."/>
            <person name="Montmayeur A."/>
            <person name="Murphy C."/>
            <person name="Neiman D."/>
            <person name="Pearson M."/>
            <person name="Priest M."/>
            <person name="Roberts A."/>
            <person name="Saif S."/>
            <person name="Shea T."/>
            <person name="Sisk P."/>
            <person name="Stolte C."/>
            <person name="Sykes S."/>
            <person name="Wortman J."/>
            <person name="Nusbaum C."/>
            <person name="Birren B."/>
        </authorList>
    </citation>
    <scope>NUCLEOTIDE SEQUENCE [LARGE SCALE GENOMIC DNA]</scope>
    <source>
        <strain evidence="2 3">CL09T03C04</strain>
    </source>
</reference>